<feature type="region of interest" description="Disordered" evidence="1">
    <location>
        <begin position="78"/>
        <end position="176"/>
    </location>
</feature>
<feature type="compositionally biased region" description="Low complexity" evidence="1">
    <location>
        <begin position="150"/>
        <end position="174"/>
    </location>
</feature>
<feature type="region of interest" description="Disordered" evidence="1">
    <location>
        <begin position="514"/>
        <end position="544"/>
    </location>
</feature>
<sequence length="976" mass="104953">MYAVDVTPLRAAPPLQVQPSTAERNASPVFSDEEASPQLPNSTTASESMSVSAIKAAAPLHARTTFARTNLTTLPRAPTAQAHRDGPSAVSPLQPTAIATPSRPAPSPVRSLLDFYLGTSPSPRHSVDDGQTHSPTASPRGRRSREEQQHPSPSDPAASHSSASASSETSHRSPVPTRSYLDEFLAADTDDAYALHGAAVVHYPAGSVNDFGSKQPVTPGRLRVVGVAMDNSPVLPQMWEETSSSSSFVSSVSASSAVKTAASDDEGSRCAAVEAAEDIHPDQKPVNRPAVGSAESSRPLPRPTLVEGALHTSVSETFVPPQAVPMQAKTEGESPNVGEQPTVERELLFPATQKEKHDLTSQPRQATAVLSSSFSPWKLRSTSPEASPPSSGAAGQSSVVHGSGVTATPNSAQPLLVPPSPAAPYARAASLETANSHGRTVSVPFQTFTALSSLRRRQNTQTDTGEARESLLRARQDFSARRPQWAFPAEATPASAQPMLPERSEVFSKHATQEIADVQNRRRRSADVNPSTQRSSQYAVVSPEVMHGDPATAAAPIVRRPRSVVARLYPSAMSHSAPAHSNSPTHSAGKTAQQQTHAEGPRWNASTKICDNVLTQSGEVADTREEKLQRSRSCGRADSAEERPGARPRLRSESAHPSPAPPPLHTRTSLLRLQATSARRAQEAAELEEELHPTFHPELAPNSMRICREKLRALTVEAAGEKSDDDTTQKPQRESTPAAPTLIAPDTIDNECNKKALLIDGSLSSRQGKQKLSPRGTPSDNVTTRVGDRLHAEAAQRRQRQERRKQAYECETEAQEQAARQERKTTLQHHQTTSTPVSSSVPAIHPAGEQRSQNQILKEPSCAANTQSPLVSRRTAEKENMGLQPILLPASLPCKSTAADAPVAGSPLPRVDLYSSTEADPIAEEAAGASVQRQRVEERLLAFAEERRRRLYRMRHHADTHDATTGQRLFRPFTGR</sequence>
<feature type="compositionally biased region" description="Polar residues" evidence="1">
    <location>
        <begin position="38"/>
        <end position="50"/>
    </location>
</feature>
<feature type="region of interest" description="Disordered" evidence="1">
    <location>
        <begin position="572"/>
        <end position="605"/>
    </location>
</feature>
<dbReference type="AlphaFoldDB" id="A0A0N0VFZ3"/>
<dbReference type="EMBL" id="LGTL01000005">
    <property type="protein sequence ID" value="KPA82221.1"/>
    <property type="molecule type" value="Genomic_DNA"/>
</dbReference>
<feature type="compositionally biased region" description="Polar residues" evidence="1">
    <location>
        <begin position="360"/>
        <end position="375"/>
    </location>
</feature>
<reference evidence="2 3" key="1">
    <citation type="submission" date="2015-07" db="EMBL/GenBank/DDBJ databases">
        <title>High-quality genome of monoxenous trypanosomatid Leptomonas pyrrhocoris.</title>
        <authorList>
            <person name="Flegontov P."/>
            <person name="Butenko A."/>
            <person name="Firsov S."/>
            <person name="Vlcek C."/>
            <person name="Logacheva M.D."/>
            <person name="Field M."/>
            <person name="Filatov D."/>
            <person name="Flegontova O."/>
            <person name="Gerasimov E."/>
            <person name="Jackson A.P."/>
            <person name="Kelly S."/>
            <person name="Opperdoes F."/>
            <person name="O'Reilly A."/>
            <person name="Votypka J."/>
            <person name="Yurchenko V."/>
            <person name="Lukes J."/>
        </authorList>
    </citation>
    <scope>NUCLEOTIDE SEQUENCE [LARGE SCALE GENOMIC DNA]</scope>
    <source>
        <strain evidence="2">H10</strain>
    </source>
</reference>
<feature type="compositionally biased region" description="Low complexity" evidence="1">
    <location>
        <begin position="572"/>
        <end position="588"/>
    </location>
</feature>
<dbReference type="RefSeq" id="XP_015660660.1">
    <property type="nucleotide sequence ID" value="XM_015800653.1"/>
</dbReference>
<evidence type="ECO:0000256" key="1">
    <source>
        <dbReference type="SAM" id="MobiDB-lite"/>
    </source>
</evidence>
<gene>
    <name evidence="2" type="ORF">ABB37_03339</name>
</gene>
<feature type="compositionally biased region" description="Basic and acidic residues" evidence="1">
    <location>
        <begin position="786"/>
        <end position="796"/>
    </location>
</feature>
<comment type="caution">
    <text evidence="2">The sequence shown here is derived from an EMBL/GenBank/DDBJ whole genome shotgun (WGS) entry which is preliminary data.</text>
</comment>
<feature type="compositionally biased region" description="Basic and acidic residues" evidence="1">
    <location>
        <begin position="719"/>
        <end position="733"/>
    </location>
</feature>
<dbReference type="OMA" id="PVVPEMW"/>
<dbReference type="OrthoDB" id="264277at2759"/>
<evidence type="ECO:0000313" key="3">
    <source>
        <dbReference type="Proteomes" id="UP000037923"/>
    </source>
</evidence>
<feature type="compositionally biased region" description="Low complexity" evidence="1">
    <location>
        <begin position="381"/>
        <end position="405"/>
    </location>
</feature>
<evidence type="ECO:0000313" key="2">
    <source>
        <dbReference type="EMBL" id="KPA82221.1"/>
    </source>
</evidence>
<feature type="compositionally biased region" description="Polar residues" evidence="1">
    <location>
        <begin position="528"/>
        <end position="539"/>
    </location>
</feature>
<dbReference type="VEuPathDB" id="TriTrypDB:LpyrH10_05_1990"/>
<feature type="region of interest" description="Disordered" evidence="1">
    <location>
        <begin position="354"/>
        <end position="419"/>
    </location>
</feature>
<feature type="region of interest" description="Disordered" evidence="1">
    <location>
        <begin position="276"/>
        <end position="303"/>
    </location>
</feature>
<feature type="region of interest" description="Disordered" evidence="1">
    <location>
        <begin position="1"/>
        <end position="50"/>
    </location>
</feature>
<feature type="compositionally biased region" description="Basic and acidic residues" evidence="1">
    <location>
        <begin position="638"/>
        <end position="654"/>
    </location>
</feature>
<accession>A0A0N0VFZ3</accession>
<organism evidence="2 3">
    <name type="scientific">Leptomonas pyrrhocoris</name>
    <name type="common">Firebug parasite</name>
    <dbReference type="NCBI Taxonomy" id="157538"/>
    <lineage>
        <taxon>Eukaryota</taxon>
        <taxon>Discoba</taxon>
        <taxon>Euglenozoa</taxon>
        <taxon>Kinetoplastea</taxon>
        <taxon>Metakinetoplastina</taxon>
        <taxon>Trypanosomatida</taxon>
        <taxon>Trypanosomatidae</taxon>
        <taxon>Leishmaniinae</taxon>
        <taxon>Leptomonas</taxon>
    </lineage>
</organism>
<feature type="compositionally biased region" description="Polar residues" evidence="1">
    <location>
        <begin position="666"/>
        <end position="677"/>
    </location>
</feature>
<name>A0A0N0VFZ3_LEPPY</name>
<feature type="region of interest" description="Disordered" evidence="1">
    <location>
        <begin position="621"/>
        <end position="698"/>
    </location>
</feature>
<feature type="region of interest" description="Disordered" evidence="1">
    <location>
        <begin position="717"/>
        <end position="869"/>
    </location>
</feature>
<dbReference type="Proteomes" id="UP000037923">
    <property type="component" value="Unassembled WGS sequence"/>
</dbReference>
<protein>
    <submittedName>
        <fullName evidence="2">Uncharacterized protein</fullName>
    </submittedName>
</protein>
<feature type="compositionally biased region" description="Low complexity" evidence="1">
    <location>
        <begin position="832"/>
        <end position="842"/>
    </location>
</feature>
<dbReference type="GeneID" id="26903630"/>
<proteinExistence type="predicted"/>
<keyword evidence="3" id="KW-1185">Reference proteome</keyword>